<keyword evidence="3" id="KW-0325">Glycoprotein</keyword>
<dbReference type="GO" id="GO:0007155">
    <property type="term" value="P:cell adhesion"/>
    <property type="evidence" value="ECO:0007669"/>
    <property type="project" value="TreeGrafter"/>
</dbReference>
<accession>A0A1Q9C7W4</accession>
<dbReference type="PANTHER" id="PTHR11311:SF15">
    <property type="entry name" value="SPONDIN-2"/>
    <property type="match status" value="1"/>
</dbReference>
<keyword evidence="7" id="KW-1185">Reference proteome</keyword>
<gene>
    <name evidence="6" type="primary">SPON1</name>
    <name evidence="6" type="ORF">AK812_SmicGene40771</name>
</gene>
<feature type="region of interest" description="Disordered" evidence="4">
    <location>
        <begin position="172"/>
        <end position="211"/>
    </location>
</feature>
<dbReference type="InterPro" id="IPR036383">
    <property type="entry name" value="TSP1_rpt_sf"/>
</dbReference>
<keyword evidence="1" id="KW-0732">Signal</keyword>
<proteinExistence type="predicted"/>
<dbReference type="Pfam" id="PF19028">
    <property type="entry name" value="TSP1_spondin"/>
    <property type="match status" value="1"/>
</dbReference>
<dbReference type="InterPro" id="IPR051418">
    <property type="entry name" value="Spondin/Thrombospondin_T1"/>
</dbReference>
<feature type="compositionally biased region" description="Low complexity" evidence="4">
    <location>
        <begin position="179"/>
        <end position="194"/>
    </location>
</feature>
<evidence type="ECO:0000256" key="2">
    <source>
        <dbReference type="ARBA" id="ARBA00023157"/>
    </source>
</evidence>
<dbReference type="Gene3D" id="2.20.100.10">
    <property type="entry name" value="Thrombospondin type-1 (TSP1) repeat"/>
    <property type="match status" value="6"/>
</dbReference>
<dbReference type="InterPro" id="IPR044004">
    <property type="entry name" value="TSP1_spondin_dom"/>
</dbReference>
<evidence type="ECO:0000313" key="7">
    <source>
        <dbReference type="Proteomes" id="UP000186817"/>
    </source>
</evidence>
<dbReference type="InterPro" id="IPR000626">
    <property type="entry name" value="Ubiquitin-like_dom"/>
</dbReference>
<dbReference type="Pfam" id="PF00090">
    <property type="entry name" value="TSP_1"/>
    <property type="match status" value="5"/>
</dbReference>
<evidence type="ECO:0000313" key="6">
    <source>
        <dbReference type="EMBL" id="OLP79001.1"/>
    </source>
</evidence>
<evidence type="ECO:0000256" key="1">
    <source>
        <dbReference type="ARBA" id="ARBA00022729"/>
    </source>
</evidence>
<dbReference type="InterPro" id="IPR009091">
    <property type="entry name" value="RCC1/BLIP-II"/>
</dbReference>
<reference evidence="6 7" key="1">
    <citation type="submission" date="2016-02" db="EMBL/GenBank/DDBJ databases">
        <title>Genome analysis of coral dinoflagellate symbionts highlights evolutionary adaptations to a symbiotic lifestyle.</title>
        <authorList>
            <person name="Aranda M."/>
            <person name="Li Y."/>
            <person name="Liew Y.J."/>
            <person name="Baumgarten S."/>
            <person name="Simakov O."/>
            <person name="Wilson M."/>
            <person name="Piel J."/>
            <person name="Ashoor H."/>
            <person name="Bougouffa S."/>
            <person name="Bajic V.B."/>
            <person name="Ryu T."/>
            <person name="Ravasi T."/>
            <person name="Bayer T."/>
            <person name="Micklem G."/>
            <person name="Kim H."/>
            <person name="Bhak J."/>
            <person name="Lajeunesse T.C."/>
            <person name="Voolstra C.R."/>
        </authorList>
    </citation>
    <scope>NUCLEOTIDE SEQUENCE [LARGE SCALE GENOMIC DNA]</scope>
    <source>
        <strain evidence="6 7">CCMP2467</strain>
    </source>
</reference>
<evidence type="ECO:0000256" key="3">
    <source>
        <dbReference type="ARBA" id="ARBA00023180"/>
    </source>
</evidence>
<evidence type="ECO:0000259" key="5">
    <source>
        <dbReference type="PROSITE" id="PS50053"/>
    </source>
</evidence>
<dbReference type="Gene3D" id="2.130.10.30">
    <property type="entry name" value="Regulator of chromosome condensation 1/beta-lactamase-inhibitor protein II"/>
    <property type="match status" value="2"/>
</dbReference>
<dbReference type="SUPFAM" id="SSF54236">
    <property type="entry name" value="Ubiquitin-like"/>
    <property type="match status" value="1"/>
</dbReference>
<evidence type="ECO:0000256" key="4">
    <source>
        <dbReference type="SAM" id="MobiDB-lite"/>
    </source>
</evidence>
<dbReference type="InterPro" id="IPR000884">
    <property type="entry name" value="TSP1_rpt"/>
</dbReference>
<dbReference type="PROSITE" id="PS50092">
    <property type="entry name" value="TSP1"/>
    <property type="match status" value="6"/>
</dbReference>
<protein>
    <submittedName>
        <fullName evidence="6">Spondin-1</fullName>
    </submittedName>
</protein>
<name>A0A1Q9C7W4_SYMMI</name>
<dbReference type="OrthoDB" id="427310at2759"/>
<keyword evidence="2" id="KW-1015">Disulfide bond</keyword>
<feature type="domain" description="Ubiquitin-like" evidence="5">
    <location>
        <begin position="1252"/>
        <end position="1322"/>
    </location>
</feature>
<dbReference type="Proteomes" id="UP000186817">
    <property type="component" value="Unassembled WGS sequence"/>
</dbReference>
<dbReference type="SUPFAM" id="SSF50985">
    <property type="entry name" value="RCC1/BLIP-II"/>
    <property type="match status" value="2"/>
</dbReference>
<dbReference type="InterPro" id="IPR029071">
    <property type="entry name" value="Ubiquitin-like_domsf"/>
</dbReference>
<dbReference type="CDD" id="cd17039">
    <property type="entry name" value="Ubl_ubiquitin_like"/>
    <property type="match status" value="1"/>
</dbReference>
<sequence>MVDVVFLTTMHRVGVHCALSESHKSWQIKGELRSARGRNGREDEDHEVKALRRQSNFLGFASLEAFRPILRSQLPNLTAGYGGYNMSAHTNLQYGGDAGSIVRHSIQTAHDITGRIHAMIAAGAHRGGASTGSVSFGGVRVRQKLSFFRLDGFIGRMLPALDLHHVPRLAPSPLEECTSGRGSSGSTASQRTGSIPSASDMPDSPAFSNAGKCRGRDEEWAVCDDLPSCAASCTPQDCIFGAWMDWFPLGGCTGLCQRKRMKAQTNNECGQPCTGSLLQTISRRECYPNYDDCVLENRDCQWTAWSSWSSSCFSVHGASLRQNQRHRTRHVQLQALHNGEQCAGPYNQTEPCVAESFEAQDCLLTQWQEWTQCSRSCDGGWQARLRRVRQFAANGGATCDMQTLREQQQCNLEPCGSQSCVLSEWGAWQGCDILSPAQEYRSRVLLQPASRSVPCNQILRETRGCPMNDQEPQECILAGWSEWSPCSASCAGQSQRTRQLPSDQTSCFMAVPEGQTVHEVRACGVQQCEQETCTLSSWTTWSQCSQPCGDGIHSRSREVVSTSYHSVCSEALEEVRPCHIRECIAVDCVWADWDHWSACSCTCGGGTKRRNRVIQQSPRHGGKLCEPKDKGEIAPCATQTCDICVDGRSSLGPWMSFSGLALAAGGLFCPPVPVSERCQHNYGIKWVRTYVLPQEQELYYQQFNNGAFRTAEALREQVIDAAVDEVLGLLRQPLAEVAASRANAALTALHALRYGLCAAEFQDCYAPDVVPADYVLSFCSVADAALAEMRVKERGGHESLCTAMLVPEALERIVEAVRAAVFLPLPAAAHSTVLSPVFLPRELSPSQICDPQALSLGALTNAELQGPANVDFRGLRVPQLSMESILKRIRWKSNQELSRWVVNLGAYDGKCGRGTECYDPANCLVEEQHFHGLLLEGNASMAELMHARLHDEQLLNDVRVRAIAVTPLTVADVVLRNLPVREVDLLKIDVDSMPHDELLRRLLESGLRPKVLHTEIGPMFPPPVSYWREYDEKDPLVYTPRPELVGLNPSLARVDSVLAPFGYELLQVELYDAVWVRAEYLPAFGHVGEYNVYDKWLVGSFCNPGFLRFGENFRYGRYDYRAWAAPELPWETRLRWMRDLLQRAQGSGRWHLEMAEKGWSEWGSWSACSATCASSYKARHRSVDRHPNFCGKPALGLEDQYEVCTGQPNCIPDRDCVISEWNAWTGCRRSGEPLFHPLMLSESSALGTAQIVRIDVTLLSGRTASISMSREGTVMDLRHSAQQKLGIGIRDLFTEAGQQLWGRSTLKEAGLQNGDKVTASVRDVEIVSCYGSLIGASGAWSMNLPRHGDAFALLSADGEVVTWGDAAYGGDCSQVRWQLRDVQKIRASQQAFAAICADGQVVTWGCSDRGGDCSTVQEELLDVREISASQHAFAALRGDLTVVTWGPAYCGGDSSKIKKEMHSIQDIVASQRAFAAIRTDGTVITWGDKGCGGDSAAVQQELQDVRSICASLRAFAAIRADRTVVTWGNADYGDYGGDSASVRDRLVDVRSLAATIDAFAAVRGDGRVVTWGDGTHGGDSATVSDQLREVKDVKASLAAFAAIRADGRVITWGHVDFGGDSSKVQDELVDVLKVCASARAFAAIRLSGSVVTWGDVDCGGDSSAVQTQLQDIQEVCASQQAFAAIRADGGVVTWGHADRGGNSSKVKEQLHDIRMICPSQHAFAAVRGDATVVTWGPGEHGGDCHAVMQKLAESKT</sequence>
<dbReference type="PANTHER" id="PTHR11311">
    <property type="entry name" value="SPONDIN"/>
    <property type="match status" value="1"/>
</dbReference>
<dbReference type="SMART" id="SM00209">
    <property type="entry name" value="TSP1"/>
    <property type="match status" value="6"/>
</dbReference>
<comment type="caution">
    <text evidence="6">The sequence shown here is derived from an EMBL/GenBank/DDBJ whole genome shotgun (WGS) entry which is preliminary data.</text>
</comment>
<dbReference type="GO" id="GO:0031012">
    <property type="term" value="C:extracellular matrix"/>
    <property type="evidence" value="ECO:0007669"/>
    <property type="project" value="TreeGrafter"/>
</dbReference>
<dbReference type="EMBL" id="LSRX01001537">
    <property type="protein sequence ID" value="OLP79001.1"/>
    <property type="molecule type" value="Genomic_DNA"/>
</dbReference>
<dbReference type="SUPFAM" id="SSF82895">
    <property type="entry name" value="TSP-1 type 1 repeat"/>
    <property type="match status" value="5"/>
</dbReference>
<organism evidence="6 7">
    <name type="scientific">Symbiodinium microadriaticum</name>
    <name type="common">Dinoflagellate</name>
    <name type="synonym">Zooxanthella microadriatica</name>
    <dbReference type="NCBI Taxonomy" id="2951"/>
    <lineage>
        <taxon>Eukaryota</taxon>
        <taxon>Sar</taxon>
        <taxon>Alveolata</taxon>
        <taxon>Dinophyceae</taxon>
        <taxon>Suessiales</taxon>
        <taxon>Symbiodiniaceae</taxon>
        <taxon>Symbiodinium</taxon>
    </lineage>
</organism>
<dbReference type="PROSITE" id="PS50053">
    <property type="entry name" value="UBIQUITIN_2"/>
    <property type="match status" value="1"/>
</dbReference>